<keyword evidence="1" id="KW-0732">Signal</keyword>
<comment type="caution">
    <text evidence="2">The sequence shown here is derived from an EMBL/GenBank/DDBJ whole genome shotgun (WGS) entry which is preliminary data.</text>
</comment>
<gene>
    <name evidence="2" type="ORF">BpHYR1_048103</name>
</gene>
<feature type="chain" id="PRO_5018238362" description="Secreted protein" evidence="1">
    <location>
        <begin position="19"/>
        <end position="166"/>
    </location>
</feature>
<evidence type="ECO:0008006" key="4">
    <source>
        <dbReference type="Google" id="ProtNLM"/>
    </source>
</evidence>
<evidence type="ECO:0000313" key="2">
    <source>
        <dbReference type="EMBL" id="RNA19248.1"/>
    </source>
</evidence>
<reference evidence="2 3" key="1">
    <citation type="journal article" date="2018" name="Sci. Rep.">
        <title>Genomic signatures of local adaptation to the degree of environmental predictability in rotifers.</title>
        <authorList>
            <person name="Franch-Gras L."/>
            <person name="Hahn C."/>
            <person name="Garcia-Roger E.M."/>
            <person name="Carmona M.J."/>
            <person name="Serra M."/>
            <person name="Gomez A."/>
        </authorList>
    </citation>
    <scope>NUCLEOTIDE SEQUENCE [LARGE SCALE GENOMIC DNA]</scope>
    <source>
        <strain evidence="2">HYR1</strain>
    </source>
</reference>
<organism evidence="2 3">
    <name type="scientific">Brachionus plicatilis</name>
    <name type="common">Marine rotifer</name>
    <name type="synonym">Brachionus muelleri</name>
    <dbReference type="NCBI Taxonomy" id="10195"/>
    <lineage>
        <taxon>Eukaryota</taxon>
        <taxon>Metazoa</taxon>
        <taxon>Spiralia</taxon>
        <taxon>Gnathifera</taxon>
        <taxon>Rotifera</taxon>
        <taxon>Eurotatoria</taxon>
        <taxon>Monogononta</taxon>
        <taxon>Pseudotrocha</taxon>
        <taxon>Ploima</taxon>
        <taxon>Brachionidae</taxon>
        <taxon>Brachionus</taxon>
    </lineage>
</organism>
<evidence type="ECO:0000313" key="3">
    <source>
        <dbReference type="Proteomes" id="UP000276133"/>
    </source>
</evidence>
<dbReference type="EMBL" id="REGN01004083">
    <property type="protein sequence ID" value="RNA19248.1"/>
    <property type="molecule type" value="Genomic_DNA"/>
</dbReference>
<sequence>MDQVVALHLVLAFGAILQIQLDWLDVSKLFRLVDPATELSLCCDCLNKFSREVQAAGCLTEFLKGPEATGHDLSWLVLFCTKSDSSWSRGWSGHDCFLAVERFESLFFHDELITGSFFSSPRLQQSKSNAFLVFVPRKFNSTKKLKFVSNLINLTCLSSYYFLSNS</sequence>
<dbReference type="AlphaFoldDB" id="A0A3M7R7M3"/>
<accession>A0A3M7R7M3</accession>
<protein>
    <recommendedName>
        <fullName evidence="4">Secreted protein</fullName>
    </recommendedName>
</protein>
<evidence type="ECO:0000256" key="1">
    <source>
        <dbReference type="SAM" id="SignalP"/>
    </source>
</evidence>
<feature type="signal peptide" evidence="1">
    <location>
        <begin position="1"/>
        <end position="18"/>
    </location>
</feature>
<keyword evidence="3" id="KW-1185">Reference proteome</keyword>
<name>A0A3M7R7M3_BRAPC</name>
<proteinExistence type="predicted"/>
<dbReference type="Proteomes" id="UP000276133">
    <property type="component" value="Unassembled WGS sequence"/>
</dbReference>